<name>A0AAF1AZV7_DAUCS</name>
<gene>
    <name evidence="1" type="ORF">DCAR_0520888</name>
</gene>
<reference evidence="1" key="2">
    <citation type="submission" date="2022-03" db="EMBL/GenBank/DDBJ databases">
        <title>Draft title - Genomic analysis of global carrot germplasm unveils the trajectory of domestication and the origin of high carotenoid orange carrot.</title>
        <authorList>
            <person name="Iorizzo M."/>
            <person name="Ellison S."/>
            <person name="Senalik D."/>
            <person name="Macko-Podgorni A."/>
            <person name="Grzebelus D."/>
            <person name="Bostan H."/>
            <person name="Rolling W."/>
            <person name="Curaba J."/>
            <person name="Simon P."/>
        </authorList>
    </citation>
    <scope>NUCLEOTIDE SEQUENCE</scope>
    <source>
        <tissue evidence="1">Leaf</tissue>
    </source>
</reference>
<accession>A0AAF1AZV7</accession>
<keyword evidence="2" id="KW-1185">Reference proteome</keyword>
<evidence type="ECO:0000313" key="2">
    <source>
        <dbReference type="Proteomes" id="UP000077755"/>
    </source>
</evidence>
<organism evidence="1 2">
    <name type="scientific">Daucus carota subsp. sativus</name>
    <name type="common">Carrot</name>
    <dbReference type="NCBI Taxonomy" id="79200"/>
    <lineage>
        <taxon>Eukaryota</taxon>
        <taxon>Viridiplantae</taxon>
        <taxon>Streptophyta</taxon>
        <taxon>Embryophyta</taxon>
        <taxon>Tracheophyta</taxon>
        <taxon>Spermatophyta</taxon>
        <taxon>Magnoliopsida</taxon>
        <taxon>eudicotyledons</taxon>
        <taxon>Gunneridae</taxon>
        <taxon>Pentapetalae</taxon>
        <taxon>asterids</taxon>
        <taxon>campanulids</taxon>
        <taxon>Apiales</taxon>
        <taxon>Apiaceae</taxon>
        <taxon>Apioideae</taxon>
        <taxon>Scandiceae</taxon>
        <taxon>Daucinae</taxon>
        <taxon>Daucus</taxon>
        <taxon>Daucus sect. Daucus</taxon>
    </lineage>
</organism>
<protein>
    <submittedName>
        <fullName evidence="1">Uncharacterized protein</fullName>
    </submittedName>
</protein>
<dbReference type="AlphaFoldDB" id="A0AAF1AZV7"/>
<dbReference type="Proteomes" id="UP000077755">
    <property type="component" value="Chromosome 5"/>
</dbReference>
<evidence type="ECO:0000313" key="1">
    <source>
        <dbReference type="EMBL" id="WOH01504.1"/>
    </source>
</evidence>
<proteinExistence type="predicted"/>
<reference evidence="1" key="1">
    <citation type="journal article" date="2016" name="Nat. Genet.">
        <title>A high-quality carrot genome assembly provides new insights into carotenoid accumulation and asterid genome evolution.</title>
        <authorList>
            <person name="Iorizzo M."/>
            <person name="Ellison S."/>
            <person name="Senalik D."/>
            <person name="Zeng P."/>
            <person name="Satapoomin P."/>
            <person name="Huang J."/>
            <person name="Bowman M."/>
            <person name="Iovene M."/>
            <person name="Sanseverino W."/>
            <person name="Cavagnaro P."/>
            <person name="Yildiz M."/>
            <person name="Macko-Podgorni A."/>
            <person name="Moranska E."/>
            <person name="Grzebelus E."/>
            <person name="Grzebelus D."/>
            <person name="Ashrafi H."/>
            <person name="Zheng Z."/>
            <person name="Cheng S."/>
            <person name="Spooner D."/>
            <person name="Van Deynze A."/>
            <person name="Simon P."/>
        </authorList>
    </citation>
    <scope>NUCLEOTIDE SEQUENCE</scope>
    <source>
        <tissue evidence="1">Leaf</tissue>
    </source>
</reference>
<dbReference type="EMBL" id="CP093347">
    <property type="protein sequence ID" value="WOH01504.1"/>
    <property type="molecule type" value="Genomic_DNA"/>
</dbReference>
<sequence length="115" mass="12726">MSFSFITDIFKYTSFNPSSNKSNKNQCTMERKSCCSGMSRCGSTRMVTTPKKEPVVTTKTPKVEVVKPETLKKAEEYQVKPIKVEKPETANATSVKEESVPVKVNVGYGGGAYCR</sequence>